<dbReference type="Proteomes" id="UP000621560">
    <property type="component" value="Unassembled WGS sequence"/>
</dbReference>
<dbReference type="Gene3D" id="3.30.2220.30">
    <property type="match status" value="1"/>
</dbReference>
<evidence type="ECO:0000313" key="1">
    <source>
        <dbReference type="EMBL" id="MBD2846190.1"/>
    </source>
</evidence>
<organism evidence="1 2">
    <name type="scientific">Paenibacillus sabuli</name>
    <dbReference type="NCBI Taxonomy" id="2772509"/>
    <lineage>
        <taxon>Bacteria</taxon>
        <taxon>Bacillati</taxon>
        <taxon>Bacillota</taxon>
        <taxon>Bacilli</taxon>
        <taxon>Bacillales</taxon>
        <taxon>Paenibacillaceae</taxon>
        <taxon>Paenibacillus</taxon>
    </lineage>
</organism>
<gene>
    <name evidence="1" type="ORF">IDH44_13370</name>
</gene>
<dbReference type="Pfam" id="PF08890">
    <property type="entry name" value="Phage_TAC_5"/>
    <property type="match status" value="1"/>
</dbReference>
<dbReference type="InterPro" id="IPR038559">
    <property type="entry name" value="XkdN-like_sf"/>
</dbReference>
<dbReference type="RefSeq" id="WP_190918388.1">
    <property type="nucleotide sequence ID" value="NZ_JACXIZ010000021.1"/>
</dbReference>
<dbReference type="EMBL" id="JACXIZ010000021">
    <property type="protein sequence ID" value="MBD2846190.1"/>
    <property type="molecule type" value="Genomic_DNA"/>
</dbReference>
<keyword evidence="2" id="KW-1185">Reference proteome</keyword>
<name>A0A927BV23_9BACL</name>
<protein>
    <submittedName>
        <fullName evidence="1">XkdN-like protein</fullName>
    </submittedName>
</protein>
<dbReference type="InterPro" id="IPR014986">
    <property type="entry name" value="XkdN-like"/>
</dbReference>
<proteinExistence type="predicted"/>
<dbReference type="AlphaFoldDB" id="A0A927BV23"/>
<comment type="caution">
    <text evidence="1">The sequence shown here is derived from an EMBL/GenBank/DDBJ whole genome shotgun (WGS) entry which is preliminary data.</text>
</comment>
<reference evidence="1" key="1">
    <citation type="submission" date="2020-09" db="EMBL/GenBank/DDBJ databases">
        <title>A novel bacterium of genus Paenibacillus, isolated from South China Sea.</title>
        <authorList>
            <person name="Huang H."/>
            <person name="Mo K."/>
            <person name="Hu Y."/>
        </authorList>
    </citation>
    <scope>NUCLEOTIDE SEQUENCE</scope>
    <source>
        <strain evidence="1">IB182496</strain>
    </source>
</reference>
<sequence length="136" mass="15612">MSNLQQFLNAHPIDNLTDEVVISERFKGEDGKRLKFKIKAMSNRDFDDIRRQSMEIRKNKKVELDLQKFNSAIIINHTLEPDFKDAASIQATGSLNPEEYLNKVLLAGEIAELSMQIQRLSGFDQDMDELVNEAKN</sequence>
<accession>A0A927BV23</accession>
<evidence type="ECO:0000313" key="2">
    <source>
        <dbReference type="Proteomes" id="UP000621560"/>
    </source>
</evidence>